<dbReference type="InterPro" id="IPR029058">
    <property type="entry name" value="AB_hydrolase_fold"/>
</dbReference>
<dbReference type="AlphaFoldDB" id="A0A380NCC6"/>
<organism evidence="2 3">
    <name type="scientific">Streptomyces griseus</name>
    <dbReference type="NCBI Taxonomy" id="1911"/>
    <lineage>
        <taxon>Bacteria</taxon>
        <taxon>Bacillati</taxon>
        <taxon>Actinomycetota</taxon>
        <taxon>Actinomycetes</taxon>
        <taxon>Kitasatosporales</taxon>
        <taxon>Streptomycetaceae</taxon>
        <taxon>Streptomyces</taxon>
    </lineage>
</organism>
<proteinExistence type="predicted"/>
<sequence length="403" mass="42977">MTRGRARHPPGRVHWPPDAACPHTGAVRIARTTALAVTAAVGAGAAAVAAGRYASDAALRLPAGHRLPTEPRLTVHRAEAGRITLTRDLAALRPGRYGLAGRDFHAAVGPVLDRTEGDVAADTVVRRLERVFHGAPDTGDRAWLTPQLYSGDPATALGLSYAEVEIPGELGVLPGWVVPGDRRTWVLAVHGLAGTMEHPMVVMEQLHRLGLPVLSLAYRGDKGAPRSPDGLNHLGDTEWRDVDAALRFAVANGATRVILYGWSTGATMALFAAARSSLRDRVGGLVLDSPVLGREETVRALAAAKHVPRAFLPLAVRAAEGRTGLSDDRLPHVGGPEGIRVPTLLVHGPDDETAPWEYSLALARSRRDLITLHTVPDAPHAAMWNADPTGYDEALRRFLTPLL</sequence>
<dbReference type="PANTHER" id="PTHR12277:SF79">
    <property type="entry name" value="XAA-PRO DIPEPTIDYL-PEPTIDASE-RELATED"/>
    <property type="match status" value="1"/>
</dbReference>
<reference evidence="2 3" key="1">
    <citation type="submission" date="2018-06" db="EMBL/GenBank/DDBJ databases">
        <authorList>
            <consortium name="Pathogen Informatics"/>
            <person name="Doyle S."/>
        </authorList>
    </citation>
    <scope>NUCLEOTIDE SEQUENCE [LARGE SCALE GENOMIC DNA]</scope>
    <source>
        <strain evidence="2 3">NCTC7807</strain>
    </source>
</reference>
<evidence type="ECO:0000313" key="3">
    <source>
        <dbReference type="Proteomes" id="UP000254150"/>
    </source>
</evidence>
<name>A0A380NCC6_STRGR</name>
<protein>
    <submittedName>
        <fullName evidence="2">Secreted protein</fullName>
    </submittedName>
</protein>
<dbReference type="InterPro" id="IPR000073">
    <property type="entry name" value="AB_hydrolase_1"/>
</dbReference>
<dbReference type="PANTHER" id="PTHR12277">
    <property type="entry name" value="ALPHA/BETA HYDROLASE DOMAIN-CONTAINING PROTEIN"/>
    <property type="match status" value="1"/>
</dbReference>
<dbReference type="Pfam" id="PF00561">
    <property type="entry name" value="Abhydrolase_1"/>
    <property type="match status" value="1"/>
</dbReference>
<evidence type="ECO:0000259" key="1">
    <source>
        <dbReference type="Pfam" id="PF00561"/>
    </source>
</evidence>
<dbReference type="Proteomes" id="UP000254150">
    <property type="component" value="Unassembled WGS sequence"/>
</dbReference>
<dbReference type="SUPFAM" id="SSF53474">
    <property type="entry name" value="alpha/beta-Hydrolases"/>
    <property type="match status" value="1"/>
</dbReference>
<feature type="domain" description="AB hydrolase-1" evidence="1">
    <location>
        <begin position="185"/>
        <end position="290"/>
    </location>
</feature>
<accession>A0A380NCC6</accession>
<dbReference type="EMBL" id="UHID01000005">
    <property type="protein sequence ID" value="SUP37458.1"/>
    <property type="molecule type" value="Genomic_DNA"/>
</dbReference>
<evidence type="ECO:0000313" key="2">
    <source>
        <dbReference type="EMBL" id="SUP37458.1"/>
    </source>
</evidence>
<gene>
    <name evidence="2" type="ORF">NCTC7807_02549</name>
</gene>
<dbReference type="Gene3D" id="3.40.50.1820">
    <property type="entry name" value="alpha/beta hydrolase"/>
    <property type="match status" value="1"/>
</dbReference>
<dbReference type="GO" id="GO:0003824">
    <property type="term" value="F:catalytic activity"/>
    <property type="evidence" value="ECO:0007669"/>
    <property type="project" value="UniProtKB-ARBA"/>
</dbReference>